<accession>A0ABR1K0N7</accession>
<dbReference type="EMBL" id="JBANRG010000002">
    <property type="protein sequence ID" value="KAK7470438.1"/>
    <property type="molecule type" value="Genomic_DNA"/>
</dbReference>
<feature type="compositionally biased region" description="Low complexity" evidence="2">
    <location>
        <begin position="148"/>
        <end position="160"/>
    </location>
</feature>
<dbReference type="Pfam" id="PF10342">
    <property type="entry name" value="Kre9_KNH"/>
    <property type="match status" value="1"/>
</dbReference>
<evidence type="ECO:0000256" key="3">
    <source>
        <dbReference type="SAM" id="SignalP"/>
    </source>
</evidence>
<dbReference type="InterPro" id="IPR052479">
    <property type="entry name" value="GPI-anchor_Adhesion_Reg"/>
</dbReference>
<keyword evidence="6" id="KW-1185">Reference proteome</keyword>
<keyword evidence="1 3" id="KW-0732">Signal</keyword>
<reference evidence="5 6" key="1">
    <citation type="submission" date="2024-01" db="EMBL/GenBank/DDBJ databases">
        <title>A draft genome for the cacao thread blight pathogen Marasmiellus scandens.</title>
        <authorList>
            <person name="Baruah I.K."/>
            <person name="Leung J."/>
            <person name="Bukari Y."/>
            <person name="Amoako-Attah I."/>
            <person name="Meinhardt L.W."/>
            <person name="Bailey B.A."/>
            <person name="Cohen S.P."/>
        </authorList>
    </citation>
    <scope>NUCLEOTIDE SEQUENCE [LARGE SCALE GENOMIC DNA]</scope>
    <source>
        <strain evidence="5 6">GH-19</strain>
    </source>
</reference>
<evidence type="ECO:0000256" key="2">
    <source>
        <dbReference type="SAM" id="MobiDB-lite"/>
    </source>
</evidence>
<dbReference type="PANTHER" id="PTHR35185">
    <property type="entry name" value="SERINE/THREONINE-RICH PROTEIN ADG2-RELATED"/>
    <property type="match status" value="1"/>
</dbReference>
<evidence type="ECO:0000256" key="1">
    <source>
        <dbReference type="ARBA" id="ARBA00022729"/>
    </source>
</evidence>
<sequence>MRSFVALCLAFAVSSWAYQVTEPNASQGWTNVGEQPVTWDRVSTDPSNFTIVLTNEDRTILPLDQVLAASVVAAEGAGNTSVRPPSGGWPTGKGFRVNFVKSEDEVNTIFAQSNEFEIAESSSSSSSATTFSAATGTLPRTTMVATTPATSASGASGTTGDEPATTSNAAASTGVQNGFAVALFALFATFMA</sequence>
<organism evidence="5 6">
    <name type="scientific">Marasmiellus scandens</name>
    <dbReference type="NCBI Taxonomy" id="2682957"/>
    <lineage>
        <taxon>Eukaryota</taxon>
        <taxon>Fungi</taxon>
        <taxon>Dikarya</taxon>
        <taxon>Basidiomycota</taxon>
        <taxon>Agaricomycotina</taxon>
        <taxon>Agaricomycetes</taxon>
        <taxon>Agaricomycetidae</taxon>
        <taxon>Agaricales</taxon>
        <taxon>Marasmiineae</taxon>
        <taxon>Omphalotaceae</taxon>
        <taxon>Marasmiellus</taxon>
    </lineage>
</organism>
<feature type="region of interest" description="Disordered" evidence="2">
    <location>
        <begin position="148"/>
        <end position="169"/>
    </location>
</feature>
<dbReference type="PANTHER" id="PTHR35185:SF1">
    <property type="entry name" value="UPF0619 GPI-ANCHORED MEMBRANE PROTEIN C1322.10"/>
    <property type="match status" value="1"/>
</dbReference>
<evidence type="ECO:0000259" key="4">
    <source>
        <dbReference type="Pfam" id="PF10342"/>
    </source>
</evidence>
<dbReference type="InterPro" id="IPR018466">
    <property type="entry name" value="Kre9/Knh1-like_N"/>
</dbReference>
<name>A0ABR1K0N7_9AGAR</name>
<feature type="signal peptide" evidence="3">
    <location>
        <begin position="1"/>
        <end position="17"/>
    </location>
</feature>
<feature type="domain" description="Yeast cell wall synthesis Kre9/Knh1-like N-terminal" evidence="4">
    <location>
        <begin position="23"/>
        <end position="118"/>
    </location>
</feature>
<evidence type="ECO:0000313" key="6">
    <source>
        <dbReference type="Proteomes" id="UP001498398"/>
    </source>
</evidence>
<comment type="caution">
    <text evidence="5">The sequence shown here is derived from an EMBL/GenBank/DDBJ whole genome shotgun (WGS) entry which is preliminary data.</text>
</comment>
<gene>
    <name evidence="5" type="ORF">VKT23_001864</name>
</gene>
<evidence type="ECO:0000313" key="5">
    <source>
        <dbReference type="EMBL" id="KAK7470438.1"/>
    </source>
</evidence>
<dbReference type="Proteomes" id="UP001498398">
    <property type="component" value="Unassembled WGS sequence"/>
</dbReference>
<proteinExistence type="predicted"/>
<feature type="chain" id="PRO_5045358150" description="Yeast cell wall synthesis Kre9/Knh1-like N-terminal domain-containing protein" evidence="3">
    <location>
        <begin position="18"/>
        <end position="192"/>
    </location>
</feature>
<protein>
    <recommendedName>
        <fullName evidence="4">Yeast cell wall synthesis Kre9/Knh1-like N-terminal domain-containing protein</fullName>
    </recommendedName>
</protein>